<organism evidence="2 3">
    <name type="scientific">Diplodia seriata</name>
    <dbReference type="NCBI Taxonomy" id="420778"/>
    <lineage>
        <taxon>Eukaryota</taxon>
        <taxon>Fungi</taxon>
        <taxon>Dikarya</taxon>
        <taxon>Ascomycota</taxon>
        <taxon>Pezizomycotina</taxon>
        <taxon>Dothideomycetes</taxon>
        <taxon>Dothideomycetes incertae sedis</taxon>
        <taxon>Botryosphaeriales</taxon>
        <taxon>Botryosphaeriaceae</taxon>
        <taxon>Diplodia</taxon>
    </lineage>
</organism>
<dbReference type="OrthoDB" id="5135333at2759"/>
<comment type="caution">
    <text evidence="2">The sequence shown here is derived from an EMBL/GenBank/DDBJ whole genome shotgun (WGS) entry which is preliminary data.</text>
</comment>
<dbReference type="InterPro" id="IPR010730">
    <property type="entry name" value="HET"/>
</dbReference>
<gene>
    <name evidence="2" type="ORF">BK809_0001229</name>
</gene>
<dbReference type="AlphaFoldDB" id="A0A1S8B680"/>
<dbReference type="STRING" id="420778.A0A1S8B680"/>
<evidence type="ECO:0000313" key="3">
    <source>
        <dbReference type="Proteomes" id="UP000190776"/>
    </source>
</evidence>
<feature type="domain" description="Heterokaryon incompatibility" evidence="1">
    <location>
        <begin position="24"/>
        <end position="170"/>
    </location>
</feature>
<name>A0A1S8B680_9PEZI</name>
<evidence type="ECO:0000313" key="2">
    <source>
        <dbReference type="EMBL" id="OMP83037.1"/>
    </source>
</evidence>
<reference evidence="2 3" key="1">
    <citation type="submission" date="2017-01" db="EMBL/GenBank/DDBJ databases">
        <title>Draft genome sequence of Diplodia seriata F98.1, a fungal species involved in grapevine trunk diseases.</title>
        <authorList>
            <person name="Robert-Siegwald G."/>
            <person name="Vallet J."/>
            <person name="Abou-Mansour E."/>
            <person name="Xu J."/>
            <person name="Rey P."/>
            <person name="Bertsch C."/>
            <person name="Rego C."/>
            <person name="Larignon P."/>
            <person name="Fontaine F."/>
            <person name="Lebrun M.-H."/>
        </authorList>
    </citation>
    <scope>NUCLEOTIDE SEQUENCE [LARGE SCALE GENOMIC DNA]</scope>
    <source>
        <strain evidence="2 3">F98.1</strain>
    </source>
</reference>
<proteinExistence type="predicted"/>
<accession>A0A1S8B680</accession>
<dbReference type="Proteomes" id="UP000190776">
    <property type="component" value="Unassembled WGS sequence"/>
</dbReference>
<evidence type="ECO:0000259" key="1">
    <source>
        <dbReference type="Pfam" id="PF06985"/>
    </source>
</evidence>
<protein>
    <submittedName>
        <fullName evidence="2">Heterokaryon incompatibility protein 6, OR allele</fullName>
    </submittedName>
</protein>
<dbReference type="Pfam" id="PF06985">
    <property type="entry name" value="HET"/>
    <property type="match status" value="1"/>
</dbReference>
<dbReference type="PANTHER" id="PTHR33112:SF16">
    <property type="entry name" value="HETEROKARYON INCOMPATIBILITY DOMAIN-CONTAINING PROTEIN"/>
    <property type="match status" value="1"/>
</dbReference>
<dbReference type="PANTHER" id="PTHR33112">
    <property type="entry name" value="DOMAIN PROTEIN, PUTATIVE-RELATED"/>
    <property type="match status" value="1"/>
</dbReference>
<sequence length="626" mass="69930">MIPGFKLIDVEQLRIISPKTPCAYATLSYVWGQPQPDEEDQGQKNVDDPFDLSKAILPATIQDAMAVCRNLGYRHLWVDRLCIDQDDNPHKLGQIAAMGTIYASSAITIVAASGDDARSGLAGVSRKRPPDHMTVAWGGVLVLEWTPPVPMLSQTLDRGRWNTRGWTFQEWICASHAVFFTDSGVYGELAAADDGVAKKQWAERARGDAPVFDSDESPRDYFEAVEKYTRRALTYPADVLSAFVGVRQWLGPRWGGERLHFGLPVEAFDEAVLWRPLRWDGVPRAPPAPRETSALYTVWPSWAWCSVAGAVTYGHEGWYKPAGICGSLASWALPSPTGGGGTEELVPVPSMPFMTEMPGLEPCGELDYLSTKVMDWHVRAMSFAWEEGFFPRDYFTREYNDLYAAVSERCSARLNEAAVEELRLRAWESGVRHAKRNGGPAFLEAFSPAHRAKAIESPGRILVLTHRASLDLKYVGILDESRVFLLWSTDGHWLGVIRLAASTADSLFEGKRLSDRLRMDFLALSVTLDLDDVMRTTASRLGIKVQKQPDGTFWPQVGGIQHLHEEIGREHGDGKTEDDFDDGGHVDGSEDFERLWEYHEAEVNFLDGCGLHLSHERCFRYVETPP</sequence>
<dbReference type="EMBL" id="MSZU01000113">
    <property type="protein sequence ID" value="OMP83037.1"/>
    <property type="molecule type" value="Genomic_DNA"/>
</dbReference>